<accession>I1HH91</accession>
<evidence type="ECO:0000313" key="2">
    <source>
        <dbReference type="EMBL" id="KQK05230.1"/>
    </source>
</evidence>
<dbReference type="Gramene" id="KQK05230">
    <property type="protein sequence ID" value="KQK05230"/>
    <property type="gene ID" value="BRADI_2g18840v3"/>
</dbReference>
<dbReference type="Gene3D" id="3.40.50.300">
    <property type="entry name" value="P-loop containing nucleotide triphosphate hydrolases"/>
    <property type="match status" value="1"/>
</dbReference>
<dbReference type="EnsemblPlants" id="KQK05230">
    <property type="protein sequence ID" value="KQK05230"/>
    <property type="gene ID" value="BRADI_2g18840v3"/>
</dbReference>
<reference evidence="3" key="3">
    <citation type="submission" date="2018-08" db="UniProtKB">
        <authorList>
            <consortium name="EnsemblPlants"/>
        </authorList>
    </citation>
    <scope>IDENTIFICATION</scope>
    <source>
        <strain evidence="3">cv. Bd21</strain>
    </source>
</reference>
<organism evidence="3">
    <name type="scientific">Brachypodium distachyon</name>
    <name type="common">Purple false brome</name>
    <name type="synonym">Trachynia distachya</name>
    <dbReference type="NCBI Taxonomy" id="15368"/>
    <lineage>
        <taxon>Eukaryota</taxon>
        <taxon>Viridiplantae</taxon>
        <taxon>Streptophyta</taxon>
        <taxon>Embryophyta</taxon>
        <taxon>Tracheophyta</taxon>
        <taxon>Spermatophyta</taxon>
        <taxon>Magnoliopsida</taxon>
        <taxon>Liliopsida</taxon>
        <taxon>Poales</taxon>
        <taxon>Poaceae</taxon>
        <taxon>BOP clade</taxon>
        <taxon>Pooideae</taxon>
        <taxon>Stipodae</taxon>
        <taxon>Brachypodieae</taxon>
        <taxon>Brachypodium</taxon>
    </lineage>
</organism>
<dbReference type="SUPFAM" id="SSF52540">
    <property type="entry name" value="P-loop containing nucleoside triphosphate hydrolases"/>
    <property type="match status" value="1"/>
</dbReference>
<dbReference type="Pfam" id="PF00931">
    <property type="entry name" value="NB-ARC"/>
    <property type="match status" value="1"/>
</dbReference>
<evidence type="ECO:0000313" key="3">
    <source>
        <dbReference type="EnsemblPlants" id="KQK05230"/>
    </source>
</evidence>
<dbReference type="InterPro" id="IPR002182">
    <property type="entry name" value="NB-ARC"/>
</dbReference>
<dbReference type="InterPro" id="IPR027417">
    <property type="entry name" value="P-loop_NTPase"/>
</dbReference>
<dbReference type="GO" id="GO:0043531">
    <property type="term" value="F:ADP binding"/>
    <property type="evidence" value="ECO:0007669"/>
    <property type="project" value="InterPro"/>
</dbReference>
<reference evidence="2 3" key="1">
    <citation type="journal article" date="2010" name="Nature">
        <title>Genome sequencing and analysis of the model grass Brachypodium distachyon.</title>
        <authorList>
            <consortium name="International Brachypodium Initiative"/>
        </authorList>
    </citation>
    <scope>NUCLEOTIDE SEQUENCE [LARGE SCALE GENOMIC DNA]</scope>
    <source>
        <strain evidence="2 3">Bd21</strain>
    </source>
</reference>
<feature type="domain" description="NB-ARC" evidence="1">
    <location>
        <begin position="194"/>
        <end position="335"/>
    </location>
</feature>
<proteinExistence type="predicted"/>
<dbReference type="Proteomes" id="UP000008810">
    <property type="component" value="Chromosome 2"/>
</dbReference>
<dbReference type="FunCoup" id="I1HH91">
    <property type="interactions" value="230"/>
</dbReference>
<evidence type="ECO:0000259" key="1">
    <source>
        <dbReference type="Pfam" id="PF00931"/>
    </source>
</evidence>
<dbReference type="EMBL" id="CM000881">
    <property type="protein sequence ID" value="KQK05230.1"/>
    <property type="molecule type" value="Genomic_DNA"/>
</dbReference>
<name>I1HH91_BRADI</name>
<reference evidence="2" key="2">
    <citation type="submission" date="2017-06" db="EMBL/GenBank/DDBJ databases">
        <title>WGS assembly of Brachypodium distachyon.</title>
        <authorList>
            <consortium name="The International Brachypodium Initiative"/>
            <person name="Lucas S."/>
            <person name="Harmon-Smith M."/>
            <person name="Lail K."/>
            <person name="Tice H."/>
            <person name="Grimwood J."/>
            <person name="Bruce D."/>
            <person name="Barry K."/>
            <person name="Shu S."/>
            <person name="Lindquist E."/>
            <person name="Wang M."/>
            <person name="Pitluck S."/>
            <person name="Vogel J.P."/>
            <person name="Garvin D.F."/>
            <person name="Mockler T.C."/>
            <person name="Schmutz J."/>
            <person name="Rokhsar D."/>
            <person name="Bevan M.W."/>
        </authorList>
    </citation>
    <scope>NUCLEOTIDE SEQUENCE</scope>
    <source>
        <strain evidence="2">Bd21</strain>
    </source>
</reference>
<protein>
    <recommendedName>
        <fullName evidence="1">NB-ARC domain-containing protein</fullName>
    </recommendedName>
</protein>
<dbReference type="OrthoDB" id="691944at2759"/>
<dbReference type="OMA" id="SYINACE"/>
<evidence type="ECO:0000313" key="4">
    <source>
        <dbReference type="Proteomes" id="UP000008810"/>
    </source>
</evidence>
<dbReference type="AlphaFoldDB" id="I1HH91"/>
<dbReference type="PANTHER" id="PTHR33377">
    <property type="entry name" value="OS10G0134700 PROTEIN-RELATED"/>
    <property type="match status" value="1"/>
</dbReference>
<keyword evidence="4" id="KW-1185">Reference proteome</keyword>
<dbReference type="PANTHER" id="PTHR33377:SF64">
    <property type="entry name" value="NB-ARC DOMAIN-CONTAINING PROTEIN"/>
    <property type="match status" value="1"/>
</dbReference>
<dbReference type="InParanoid" id="I1HH91"/>
<gene>
    <name evidence="2" type="ORF">BRADI_2g18840v3</name>
</gene>
<dbReference type="HOGENOM" id="CLU_001090_4_0_1"/>
<dbReference type="eggNOG" id="KOG4658">
    <property type="taxonomic scope" value="Eukaryota"/>
</dbReference>
<sequence length="502" mass="57170">MEALFSAVLSDLVGRATSFVIEKCREKATPEEDLQRLRQLVLRIRAIIDEAEGRSVGNRGMIHQVSAMRNQMFRGYYLLDAFKCREKKGEEVSLCSFAPSEFNPAKRFRRLSSNTTQIESRVIGGERNKELKRAILGLESMIADTKEFAIFLTSYPRMYRQPYSAYLFLNCMFGRHKEREETISFLLQGEPQGSGNLGVLPIVGPALIGKSTLVEHVCDDERVRNHFSLILFCSGKDLKEETTTTFRDDCVIKHQNTASDEERSLVIIELLGDVDQGAWKRLLHSSEGFMTCGSKVIITSRSEKVVSLGTTEAVRLKCLSKEAFWYFFKTIVFGSTDPDEHPKLTSIAMDLARDMHGSFMCAHSLAALLRTDLDARLWCRILSHHREFLRKNTLLFGEYPEGQKPRYICRLADTQRDSKDRKYFLLDDSYQKGPVAHGEVPGIALVDLVSGTGGAVPPGRFAIFFWRSLIPPYYSYRHTCALVQHKNTTVQRKKGTRLHRRI</sequence>